<protein>
    <recommendedName>
        <fullName evidence="6">NHL repeat containing protein</fullName>
    </recommendedName>
</protein>
<dbReference type="PANTHER" id="PTHR24104">
    <property type="entry name" value="E3 UBIQUITIN-PROTEIN LIGASE NHLRC1-RELATED"/>
    <property type="match status" value="1"/>
</dbReference>
<dbReference type="Gene3D" id="2.40.10.500">
    <property type="match status" value="1"/>
</dbReference>
<name>A0A816EN05_9BILA</name>
<accession>A0A816EN05</accession>
<dbReference type="PROSITE" id="PS51125">
    <property type="entry name" value="NHL"/>
    <property type="match status" value="2"/>
</dbReference>
<evidence type="ECO:0000256" key="2">
    <source>
        <dbReference type="PROSITE-ProRule" id="PRU00504"/>
    </source>
</evidence>
<evidence type="ECO:0000313" key="4">
    <source>
        <dbReference type="EMBL" id="CAF1648137.1"/>
    </source>
</evidence>
<evidence type="ECO:0008006" key="6">
    <source>
        <dbReference type="Google" id="ProtNLM"/>
    </source>
</evidence>
<dbReference type="Proteomes" id="UP000663877">
    <property type="component" value="Unassembled WGS sequence"/>
</dbReference>
<reference evidence="4" key="1">
    <citation type="submission" date="2021-02" db="EMBL/GenBank/DDBJ databases">
        <authorList>
            <person name="Nowell W R."/>
        </authorList>
    </citation>
    <scope>NUCLEOTIDE SEQUENCE</scope>
</reference>
<gene>
    <name evidence="3" type="ORF">BJG266_LOCUS43891</name>
    <name evidence="4" type="ORF">QVE165_LOCUS60829</name>
</gene>
<dbReference type="AlphaFoldDB" id="A0A816EN05"/>
<dbReference type="OrthoDB" id="342730at2759"/>
<dbReference type="PANTHER" id="PTHR24104:SF25">
    <property type="entry name" value="PROTEIN LIN-41"/>
    <property type="match status" value="1"/>
</dbReference>
<dbReference type="GO" id="GO:0008270">
    <property type="term" value="F:zinc ion binding"/>
    <property type="evidence" value="ECO:0007669"/>
    <property type="project" value="UniProtKB-KW"/>
</dbReference>
<evidence type="ECO:0000313" key="3">
    <source>
        <dbReference type="EMBL" id="CAF1514040.1"/>
    </source>
</evidence>
<dbReference type="EMBL" id="CAJNOM010003671">
    <property type="protein sequence ID" value="CAF1648137.1"/>
    <property type="molecule type" value="Genomic_DNA"/>
</dbReference>
<dbReference type="Gene3D" id="2.120.10.30">
    <property type="entry name" value="TolB, C-terminal domain"/>
    <property type="match status" value="2"/>
</dbReference>
<dbReference type="InterPro" id="IPR001258">
    <property type="entry name" value="NHL_repeat"/>
</dbReference>
<evidence type="ECO:0000256" key="1">
    <source>
        <dbReference type="ARBA" id="ARBA00022737"/>
    </source>
</evidence>
<dbReference type="SUPFAM" id="SSF101898">
    <property type="entry name" value="NHL repeat"/>
    <property type="match status" value="1"/>
</dbReference>
<sequence>MMNSNVVTAAGIGIRGSASNQLDGPFGIFVDVNSDLYVADCYNDRVQLFQSGELHGITVAGSTSLNPTLTLRCPTGIILDADKYLFIVDFLNSRIVGSDLHGLRCLVGCFGQGSQSNQLDSPVSFSFDRSGNMFVTDQRNSRIQKFLLMKDSFAVSFNQPKFCPTAFWNSNGITVANQSVVGRYPNAFFVNTNNTVYVANQEKNAIVVWQEGSVNPTKIITSNFVIPYSLFVTSNGDIYIGDEYENGRVQRWSAESNMFVTVINVNSLCGGLFVDIYDTLYCSMFNQAQVVKTSLNDPMMNSNVVTAAGIGIRGSASNQLDGPIGIFVDVNLDLYVADCRNNRVQLFQSGELHGVTVAGSTSLNPTITLRCPTGIILDADKYLFIVDSSNHRIVGSDLNGFRCLAGCYGQGSQSNQLSAPSSFSFDHSGNIFVIDSYNHRIQKFQYLAESCDMSSVVETMYSSVLTSNHPIYPRTGCDISYYYEAIKMQVYKSGHYSFNSMSNINTYGYMYAKYFDPFSPSAYLIAEDDESSSNSQFNISIPLEINTEYILVVTTFNSNVTGPFSIRVSGHDRVGLERLMDDNGCSDNQFKLLIALEVNTKYILVVTTSRANVTGTFSIIVSGPTNAILERTNISSTSISTATAFIDSSQNENIYSEWVINEVDG</sequence>
<proteinExistence type="predicted"/>
<dbReference type="InterPro" id="IPR011042">
    <property type="entry name" value="6-blade_b-propeller_TolB-like"/>
</dbReference>
<keyword evidence="5" id="KW-1185">Reference proteome</keyword>
<organism evidence="4 5">
    <name type="scientific">Adineta steineri</name>
    <dbReference type="NCBI Taxonomy" id="433720"/>
    <lineage>
        <taxon>Eukaryota</taxon>
        <taxon>Metazoa</taxon>
        <taxon>Spiralia</taxon>
        <taxon>Gnathifera</taxon>
        <taxon>Rotifera</taxon>
        <taxon>Eurotatoria</taxon>
        <taxon>Bdelloidea</taxon>
        <taxon>Adinetida</taxon>
        <taxon>Adinetidae</taxon>
        <taxon>Adineta</taxon>
    </lineage>
</organism>
<keyword evidence="1" id="KW-0677">Repeat</keyword>
<feature type="repeat" description="NHL" evidence="2">
    <location>
        <begin position="310"/>
        <end position="350"/>
    </location>
</feature>
<dbReference type="InterPro" id="IPR050952">
    <property type="entry name" value="TRIM-NHL_E3_ligases"/>
</dbReference>
<dbReference type="CDD" id="cd05819">
    <property type="entry name" value="NHL"/>
    <property type="match status" value="1"/>
</dbReference>
<dbReference type="Pfam" id="PF01436">
    <property type="entry name" value="NHL"/>
    <property type="match status" value="2"/>
</dbReference>
<dbReference type="Proteomes" id="UP000663832">
    <property type="component" value="Unassembled WGS sequence"/>
</dbReference>
<comment type="caution">
    <text evidence="4">The sequence shown here is derived from an EMBL/GenBank/DDBJ whole genome shotgun (WGS) entry which is preliminary data.</text>
</comment>
<evidence type="ECO:0000313" key="5">
    <source>
        <dbReference type="Proteomes" id="UP000663832"/>
    </source>
</evidence>
<dbReference type="SUPFAM" id="SSF63829">
    <property type="entry name" value="Calcium-dependent phosphotriesterase"/>
    <property type="match status" value="1"/>
</dbReference>
<feature type="repeat" description="NHL" evidence="2">
    <location>
        <begin position="12"/>
        <end position="52"/>
    </location>
</feature>
<dbReference type="EMBL" id="CAJNOI010003321">
    <property type="protein sequence ID" value="CAF1514040.1"/>
    <property type="molecule type" value="Genomic_DNA"/>
</dbReference>